<keyword evidence="1" id="KW-0614">Plasmid</keyword>
<dbReference type="Proteomes" id="UP000002287">
    <property type="component" value="Plasmid pBVIE01"/>
</dbReference>
<evidence type="ECO:0000313" key="1">
    <source>
        <dbReference type="EMBL" id="ABO59853.1"/>
    </source>
</evidence>
<name>A4JUA0_BURVG</name>
<dbReference type="EMBL" id="CP000617">
    <property type="protein sequence ID" value="ABO59853.1"/>
    <property type="molecule type" value="Genomic_DNA"/>
</dbReference>
<gene>
    <name evidence="1" type="ordered locus">Bcep1808_6967</name>
</gene>
<protein>
    <submittedName>
        <fullName evidence="1">Phage Gp37Gp68 family protein</fullName>
    </submittedName>
</protein>
<dbReference type="InterPro" id="IPR011101">
    <property type="entry name" value="DUF5131"/>
</dbReference>
<dbReference type="Pfam" id="PF07505">
    <property type="entry name" value="DUF5131"/>
    <property type="match status" value="1"/>
</dbReference>
<accession>A4JUA0</accession>
<proteinExistence type="predicted"/>
<organism evidence="1 2">
    <name type="scientific">Burkholderia vietnamiensis (strain G4 / LMG 22486)</name>
    <name type="common">Burkholderia cepacia (strain R1808)</name>
    <dbReference type="NCBI Taxonomy" id="269482"/>
    <lineage>
        <taxon>Bacteria</taxon>
        <taxon>Pseudomonadati</taxon>
        <taxon>Pseudomonadota</taxon>
        <taxon>Betaproteobacteria</taxon>
        <taxon>Burkholderiales</taxon>
        <taxon>Burkholderiaceae</taxon>
        <taxon>Burkholderia</taxon>
        <taxon>Burkholderia cepacia complex</taxon>
    </lineage>
</organism>
<dbReference type="HOGENOM" id="CLU_054184_0_0_4"/>
<geneLocation type="plasmid" evidence="1 2">
    <name>pBVIE01</name>
</geneLocation>
<evidence type="ECO:0000313" key="2">
    <source>
        <dbReference type="Proteomes" id="UP000002287"/>
    </source>
</evidence>
<sequence>MSEQTNIEWCDSTFNPWTGCTKVSPGCDNCYAEGWAKRSGIVQWGAQAERRRTSPANWKKPMHWEREHEAFFILHGRRRRVFCASLADVFDNRVPASWRADLFQLIERTPHLDWLLVTKRIGNVEPMMLEVARHHQIHNLETQMLPSNVWLGITVVNQQEADRDIPKLLDTRASVRFLSMEPLLGPVDLTSLEPKIFAAKANALTGRWKWEGGPARTETGRLDWVIVGGESGHGARPMHPDWARDIRDQCAAAGVPFLFKQWGEWGHYVNEEHYTHCGEERRAHAWVDSLTGAHGKCWVVDDDGTWSNHTGEPPQGNEDGSVASTVAVMGWHGKKAAGRQLDGRTWDGFPHEQSH</sequence>
<dbReference type="KEGG" id="bvi:Bcep1808_6967"/>
<reference evidence="1 2" key="1">
    <citation type="submission" date="2007-03" db="EMBL/GenBank/DDBJ databases">
        <title>Complete sequence of plasmid pBVIE01 of Burkholderia vietnamiensis G4.</title>
        <authorList>
            <consortium name="US DOE Joint Genome Institute"/>
            <person name="Copeland A."/>
            <person name="Lucas S."/>
            <person name="Lapidus A."/>
            <person name="Barry K."/>
            <person name="Detter J.C."/>
            <person name="Glavina del Rio T."/>
            <person name="Hammon N."/>
            <person name="Israni S."/>
            <person name="Dalin E."/>
            <person name="Tice H."/>
            <person name="Pitluck S."/>
            <person name="Chain P."/>
            <person name="Malfatti S."/>
            <person name="Shin M."/>
            <person name="Vergez L."/>
            <person name="Schmutz J."/>
            <person name="Larimer F."/>
            <person name="Land M."/>
            <person name="Hauser L."/>
            <person name="Kyrpides N."/>
            <person name="Tiedje J."/>
            <person name="Richardson P."/>
        </authorList>
    </citation>
    <scope>NUCLEOTIDE SEQUENCE [LARGE SCALE GENOMIC DNA]</scope>
    <source>
        <strain evidence="2">G4 / LMG 22486</strain>
        <plasmid evidence="1 2">pBVIE01</plasmid>
    </source>
</reference>
<dbReference type="AlphaFoldDB" id="A4JUA0"/>